<evidence type="ECO:0000313" key="3">
    <source>
        <dbReference type="EMBL" id="BAD58306.1"/>
    </source>
</evidence>
<dbReference type="Gene3D" id="3.40.50.720">
    <property type="entry name" value="NAD(P)-binding Rossmann-like Domain"/>
    <property type="match status" value="1"/>
</dbReference>
<organism evidence="3 4">
    <name type="scientific">Nocardia farcinica (strain IFM 10152)</name>
    <dbReference type="NCBI Taxonomy" id="247156"/>
    <lineage>
        <taxon>Bacteria</taxon>
        <taxon>Bacillati</taxon>
        <taxon>Actinomycetota</taxon>
        <taxon>Actinomycetes</taxon>
        <taxon>Mycobacteriales</taxon>
        <taxon>Nocardiaceae</taxon>
        <taxon>Nocardia</taxon>
    </lineage>
</organism>
<dbReference type="SUPFAM" id="SSF51735">
    <property type="entry name" value="NAD(P)-binding Rossmann-fold domains"/>
    <property type="match status" value="1"/>
</dbReference>
<dbReference type="KEGG" id="nfa:NFA_34580"/>
<dbReference type="GO" id="GO:0005737">
    <property type="term" value="C:cytoplasm"/>
    <property type="evidence" value="ECO:0007669"/>
    <property type="project" value="TreeGrafter"/>
</dbReference>
<feature type="region of interest" description="Disordered" evidence="1">
    <location>
        <begin position="37"/>
        <end position="63"/>
    </location>
</feature>
<dbReference type="InterPro" id="IPR051783">
    <property type="entry name" value="NAD(P)-dependent_oxidoreduct"/>
</dbReference>
<dbReference type="EMBL" id="AP006618">
    <property type="protein sequence ID" value="BAD58306.1"/>
    <property type="molecule type" value="Genomic_DNA"/>
</dbReference>
<dbReference type="PANTHER" id="PTHR48079:SF6">
    <property type="entry name" value="NAD(P)-BINDING DOMAIN-CONTAINING PROTEIN-RELATED"/>
    <property type="match status" value="1"/>
</dbReference>
<accession>Q5YU35</accession>
<evidence type="ECO:0000259" key="2">
    <source>
        <dbReference type="Pfam" id="PF01073"/>
    </source>
</evidence>
<dbReference type="HOGENOM" id="CLU_007383_6_1_11"/>
<evidence type="ECO:0000256" key="1">
    <source>
        <dbReference type="SAM" id="MobiDB-lite"/>
    </source>
</evidence>
<proteinExistence type="predicted"/>
<dbReference type="InterPro" id="IPR036291">
    <property type="entry name" value="NAD(P)-bd_dom_sf"/>
</dbReference>
<gene>
    <name evidence="3" type="ordered locus">NFA_34580</name>
</gene>
<dbReference type="Pfam" id="PF01073">
    <property type="entry name" value="3Beta_HSD"/>
    <property type="match status" value="1"/>
</dbReference>
<feature type="compositionally biased region" description="Low complexity" evidence="1">
    <location>
        <begin position="1"/>
        <end position="17"/>
    </location>
</feature>
<dbReference type="PANTHER" id="PTHR48079">
    <property type="entry name" value="PROTEIN YEEZ"/>
    <property type="match status" value="1"/>
</dbReference>
<feature type="region of interest" description="Disordered" evidence="1">
    <location>
        <begin position="1"/>
        <end position="22"/>
    </location>
</feature>
<keyword evidence="4" id="KW-1185">Reference proteome</keyword>
<name>Q5YU35_NOCFA</name>
<protein>
    <submittedName>
        <fullName evidence="3">Putative dehydrogenase</fullName>
    </submittedName>
</protein>
<dbReference type="GO" id="GO:0006694">
    <property type="term" value="P:steroid biosynthetic process"/>
    <property type="evidence" value="ECO:0007669"/>
    <property type="project" value="InterPro"/>
</dbReference>
<feature type="domain" description="3-beta hydroxysteroid dehydrogenase/isomerase" evidence="2">
    <location>
        <begin position="85"/>
        <end position="340"/>
    </location>
</feature>
<dbReference type="InterPro" id="IPR002225">
    <property type="entry name" value="3Beta_OHSteriod_DH/Estase"/>
</dbReference>
<dbReference type="GO" id="GO:0004029">
    <property type="term" value="F:aldehyde dehydrogenase (NAD+) activity"/>
    <property type="evidence" value="ECO:0007669"/>
    <property type="project" value="TreeGrafter"/>
</dbReference>
<dbReference type="Proteomes" id="UP000006820">
    <property type="component" value="Chromosome"/>
</dbReference>
<sequence length="428" mass="45453">MALPGRRVGPGPLGPRTTRTHPADAVVDRCVPQCGRARCPDSGGTAGGRGVRSSRVADGGAHPDLRSHLVAHRARRAGGATMKVLVTGASGFLGGALVRRLVRSGAHEVTVLARPASDLGGLGDALARVRVARGDLTDPASLAAAVVGAEVVVHSAARVDERGTRAQFERENVHGTEALLAAARAAGVTRFVFVSSPSALMDRDGGDQLDIDESVPYPRRYLNHYCATKAAAERLVLAANAPGFTTCALRPRAIWGAGDRSGPIVRLLTRTAQGRLPDLSGGRDVYASLCHVDNIVDACVKAMTADTVGGRAYFVADAERTNVWRFLAEVAERLDYRPPTRRPDPRVLRAAVTVIEALWRIPPIAARWSPPLSRYVVALMTRSATYDTSAAARDLGYRPIVDRDTGLAAFLDWLAAEGGVEAVTRHVR</sequence>
<evidence type="ECO:0000313" key="4">
    <source>
        <dbReference type="Proteomes" id="UP000006820"/>
    </source>
</evidence>
<dbReference type="AlphaFoldDB" id="Q5YU35"/>
<dbReference type="eggNOG" id="COG0451">
    <property type="taxonomic scope" value="Bacteria"/>
</dbReference>
<dbReference type="GO" id="GO:0016616">
    <property type="term" value="F:oxidoreductase activity, acting on the CH-OH group of donors, NAD or NADP as acceptor"/>
    <property type="evidence" value="ECO:0007669"/>
    <property type="project" value="InterPro"/>
</dbReference>
<dbReference type="STRING" id="247156.NFA_34580"/>
<reference evidence="3 4" key="1">
    <citation type="journal article" date="2004" name="Proc. Natl. Acad. Sci. U.S.A.">
        <title>The complete genomic sequence of Nocardia farcinica IFM 10152.</title>
        <authorList>
            <person name="Ishikawa J."/>
            <person name="Yamashita A."/>
            <person name="Mikami Y."/>
            <person name="Hoshino Y."/>
            <person name="Kurita H."/>
            <person name="Hotta K."/>
            <person name="Shiba T."/>
            <person name="Hattori M."/>
        </authorList>
    </citation>
    <scope>NUCLEOTIDE SEQUENCE [LARGE SCALE GENOMIC DNA]</scope>
    <source>
        <strain evidence="3 4">IFM 10152</strain>
    </source>
</reference>